<feature type="coiled-coil region" evidence="1">
    <location>
        <begin position="22"/>
        <end position="49"/>
    </location>
</feature>
<reference evidence="3 4" key="1">
    <citation type="submission" date="2020-03" db="EMBL/GenBank/DDBJ databases">
        <title>Isolation and identification of active actinomycetes.</title>
        <authorList>
            <person name="Sun X."/>
        </authorList>
    </citation>
    <scope>NUCLEOTIDE SEQUENCE [LARGE SCALE GENOMIC DNA]</scope>
    <source>
        <strain evidence="3 4">NEAU-D13</strain>
    </source>
</reference>
<keyword evidence="1" id="KW-0175">Coiled coil</keyword>
<dbReference type="EMBL" id="JAAMPJ010000009">
    <property type="protein sequence ID" value="NGY63351.1"/>
    <property type="molecule type" value="Genomic_DNA"/>
</dbReference>
<dbReference type="AlphaFoldDB" id="A0A7C9RTY3"/>
<protein>
    <recommendedName>
        <fullName evidence="5">YbaB/EbfC DNA-binding family protein</fullName>
    </recommendedName>
</protein>
<comment type="caution">
    <text evidence="3">The sequence shown here is derived from an EMBL/GenBank/DDBJ whole genome shotgun (WGS) entry which is preliminary data.</text>
</comment>
<evidence type="ECO:0000313" key="3">
    <source>
        <dbReference type="EMBL" id="NGY63351.1"/>
    </source>
</evidence>
<dbReference type="InterPro" id="IPR036894">
    <property type="entry name" value="YbaB-like_sf"/>
</dbReference>
<keyword evidence="4" id="KW-1185">Reference proteome</keyword>
<proteinExistence type="predicted"/>
<sequence length="151" mass="16961">MFGEDLSRILDLGDPEEMARRLDELDRKMEQAQASYEQLEQVAEGMRITEVDPAGVTATVNVDGQVTELMTTPQITRLPAEQIGPTILACIVRAQSRIADRYREAAEQTGSDDDMTRHVIESYRQRYPAPEPETPKPDGTRTLKLGQLEDD</sequence>
<feature type="region of interest" description="Disordered" evidence="2">
    <location>
        <begin position="103"/>
        <end position="151"/>
    </location>
</feature>
<dbReference type="Proteomes" id="UP000481360">
    <property type="component" value="Unassembled WGS sequence"/>
</dbReference>
<dbReference type="RefSeq" id="WP_166051628.1">
    <property type="nucleotide sequence ID" value="NZ_JAAMPJ010000009.1"/>
</dbReference>
<organism evidence="3 4">
    <name type="scientific">Lentzea alba</name>
    <dbReference type="NCBI Taxonomy" id="2714351"/>
    <lineage>
        <taxon>Bacteria</taxon>
        <taxon>Bacillati</taxon>
        <taxon>Actinomycetota</taxon>
        <taxon>Actinomycetes</taxon>
        <taxon>Pseudonocardiales</taxon>
        <taxon>Pseudonocardiaceae</taxon>
        <taxon>Lentzea</taxon>
    </lineage>
</organism>
<feature type="compositionally biased region" description="Basic and acidic residues" evidence="2">
    <location>
        <begin position="114"/>
        <end position="124"/>
    </location>
</feature>
<evidence type="ECO:0000313" key="4">
    <source>
        <dbReference type="Proteomes" id="UP000481360"/>
    </source>
</evidence>
<evidence type="ECO:0000256" key="2">
    <source>
        <dbReference type="SAM" id="MobiDB-lite"/>
    </source>
</evidence>
<evidence type="ECO:0000256" key="1">
    <source>
        <dbReference type="SAM" id="Coils"/>
    </source>
</evidence>
<dbReference type="Gene3D" id="3.30.1310.10">
    <property type="entry name" value="Nucleoid-associated protein YbaB-like domain"/>
    <property type="match status" value="1"/>
</dbReference>
<name>A0A7C9RTY3_9PSEU</name>
<evidence type="ECO:0008006" key="5">
    <source>
        <dbReference type="Google" id="ProtNLM"/>
    </source>
</evidence>
<gene>
    <name evidence="3" type="ORF">G7043_30960</name>
</gene>
<accession>A0A7C9RTY3</accession>